<reference evidence="7" key="1">
    <citation type="journal article" date="2019" name="Int. J. Syst. Evol. Microbiol.">
        <title>The Global Catalogue of Microorganisms (GCM) 10K type strain sequencing project: providing services to taxonomists for standard genome sequencing and annotation.</title>
        <authorList>
            <consortium name="The Broad Institute Genomics Platform"/>
            <consortium name="The Broad Institute Genome Sequencing Center for Infectious Disease"/>
            <person name="Wu L."/>
            <person name="Ma J."/>
        </authorList>
    </citation>
    <scope>NUCLEOTIDE SEQUENCE [LARGE SCALE GENOMIC DNA]</scope>
    <source>
        <strain evidence="7">CGMCC 1.13587</strain>
    </source>
</reference>
<accession>A0ABW0SXB9</accession>
<evidence type="ECO:0000256" key="2">
    <source>
        <dbReference type="ARBA" id="ARBA00023015"/>
    </source>
</evidence>
<organism evidence="6 7">
    <name type="scientific">Rhodanobacter terrae</name>
    <dbReference type="NCBI Taxonomy" id="418647"/>
    <lineage>
        <taxon>Bacteria</taxon>
        <taxon>Pseudomonadati</taxon>
        <taxon>Pseudomonadota</taxon>
        <taxon>Gammaproteobacteria</taxon>
        <taxon>Lysobacterales</taxon>
        <taxon>Rhodanobacteraceae</taxon>
        <taxon>Rhodanobacter</taxon>
    </lineage>
</organism>
<dbReference type="CDD" id="cd01106">
    <property type="entry name" value="HTH_TipAL-Mta"/>
    <property type="match status" value="1"/>
</dbReference>
<dbReference type="EMBL" id="JBHSNG010000010">
    <property type="protein sequence ID" value="MFC5581712.1"/>
    <property type="molecule type" value="Genomic_DNA"/>
</dbReference>
<keyword evidence="1" id="KW-0678">Repressor</keyword>
<comment type="caution">
    <text evidence="6">The sequence shown here is derived from an EMBL/GenBank/DDBJ whole genome shotgun (WGS) entry which is preliminary data.</text>
</comment>
<protein>
    <submittedName>
        <fullName evidence="6">MerR family transcriptional regulator</fullName>
    </submittedName>
</protein>
<keyword evidence="7" id="KW-1185">Reference proteome</keyword>
<dbReference type="PROSITE" id="PS00552">
    <property type="entry name" value="HTH_MERR_1"/>
    <property type="match status" value="1"/>
</dbReference>
<keyword evidence="2" id="KW-0805">Transcription regulation</keyword>
<dbReference type="Pfam" id="PF07739">
    <property type="entry name" value="TipAS"/>
    <property type="match status" value="1"/>
</dbReference>
<dbReference type="InterPro" id="IPR012925">
    <property type="entry name" value="TipAS_dom"/>
</dbReference>
<sequence>MKLLSVSQVARRTGVTVRTLHHYEACGLLRPAARSGAGYRLYGEAELLRLQHIVSLKALGLTLDAIRTGLDADVPSLADAVRRQVTQLRETIARQHELLVRLERLEQRLAAGEAIDGDTLLSTIEASTIMEKYLTTEQLGTLRQRGEMLGAERIHEVEQTWPQVIAGMAAAMQLNKDPASDEVRLLARKWRSLVREFTGGDAGIQHSLNTMFKREADTMQQRTGIDPALMAYACEAIAALPE</sequence>
<dbReference type="InterPro" id="IPR047057">
    <property type="entry name" value="MerR_fam"/>
</dbReference>
<evidence type="ECO:0000256" key="4">
    <source>
        <dbReference type="ARBA" id="ARBA00023163"/>
    </source>
</evidence>
<dbReference type="SUPFAM" id="SSF46955">
    <property type="entry name" value="Putative DNA-binding domain"/>
    <property type="match status" value="1"/>
</dbReference>
<feature type="domain" description="HTH merR-type" evidence="5">
    <location>
        <begin position="3"/>
        <end position="72"/>
    </location>
</feature>
<dbReference type="InterPro" id="IPR009061">
    <property type="entry name" value="DNA-bd_dom_put_sf"/>
</dbReference>
<dbReference type="PANTHER" id="PTHR30204">
    <property type="entry name" value="REDOX-CYCLING DRUG-SENSING TRANSCRIPTIONAL ACTIVATOR SOXR"/>
    <property type="match status" value="1"/>
</dbReference>
<keyword evidence="3" id="KW-0238">DNA-binding</keyword>
<evidence type="ECO:0000256" key="3">
    <source>
        <dbReference type="ARBA" id="ARBA00023125"/>
    </source>
</evidence>
<proteinExistence type="predicted"/>
<evidence type="ECO:0000256" key="1">
    <source>
        <dbReference type="ARBA" id="ARBA00022491"/>
    </source>
</evidence>
<evidence type="ECO:0000313" key="7">
    <source>
        <dbReference type="Proteomes" id="UP001596111"/>
    </source>
</evidence>
<dbReference type="Proteomes" id="UP001596111">
    <property type="component" value="Unassembled WGS sequence"/>
</dbReference>
<dbReference type="RefSeq" id="WP_377327108.1">
    <property type="nucleotide sequence ID" value="NZ_JBHSNG010000010.1"/>
</dbReference>
<dbReference type="Pfam" id="PF13411">
    <property type="entry name" value="MerR_1"/>
    <property type="match status" value="1"/>
</dbReference>
<dbReference type="InterPro" id="IPR000551">
    <property type="entry name" value="MerR-type_HTH_dom"/>
</dbReference>
<name>A0ABW0SXB9_9GAMM</name>
<keyword evidence="4" id="KW-0804">Transcription</keyword>
<dbReference type="Gene3D" id="1.10.1660.10">
    <property type="match status" value="1"/>
</dbReference>
<evidence type="ECO:0000313" key="6">
    <source>
        <dbReference type="EMBL" id="MFC5581712.1"/>
    </source>
</evidence>
<gene>
    <name evidence="6" type="ORF">ACFPPB_11375</name>
</gene>
<evidence type="ECO:0000259" key="5">
    <source>
        <dbReference type="PROSITE" id="PS50937"/>
    </source>
</evidence>
<dbReference type="PANTHER" id="PTHR30204:SF69">
    <property type="entry name" value="MERR-FAMILY TRANSCRIPTIONAL REGULATOR"/>
    <property type="match status" value="1"/>
</dbReference>
<dbReference type="PRINTS" id="PR00040">
    <property type="entry name" value="HTHMERR"/>
</dbReference>
<dbReference type="SMART" id="SM00422">
    <property type="entry name" value="HTH_MERR"/>
    <property type="match status" value="1"/>
</dbReference>
<dbReference type="PROSITE" id="PS50937">
    <property type="entry name" value="HTH_MERR_2"/>
    <property type="match status" value="1"/>
</dbReference>